<feature type="region of interest" description="Disordered" evidence="1">
    <location>
        <begin position="1"/>
        <end position="28"/>
    </location>
</feature>
<dbReference type="RefSeq" id="WP_085786441.1">
    <property type="nucleotide sequence ID" value="NZ_CP019937.1"/>
</dbReference>
<protein>
    <submittedName>
        <fullName evidence="3">Hemin degrading factor</fullName>
    </submittedName>
</protein>
<feature type="domain" description="Haemin-degrading HemS/ChuX" evidence="2">
    <location>
        <begin position="34"/>
        <end position="161"/>
    </location>
</feature>
<dbReference type="CDD" id="cd16830">
    <property type="entry name" value="HemS-like_N"/>
    <property type="match status" value="1"/>
</dbReference>
<dbReference type="GO" id="GO:0006826">
    <property type="term" value="P:iron ion transport"/>
    <property type="evidence" value="ECO:0007669"/>
    <property type="project" value="InterPro"/>
</dbReference>
<dbReference type="InterPro" id="IPR007845">
    <property type="entry name" value="HemS/ChuX_dom"/>
</dbReference>
<keyword evidence="4" id="KW-1185">Reference proteome</keyword>
<proteinExistence type="predicted"/>
<dbReference type="InterPro" id="IPR053733">
    <property type="entry name" value="Heme_Transport_Util_sf"/>
</dbReference>
<gene>
    <name evidence="3" type="primary">hmuS</name>
    <name evidence="3" type="ORF">BVG79_01641</name>
</gene>
<evidence type="ECO:0000313" key="3">
    <source>
        <dbReference type="EMBL" id="ARO14985.1"/>
    </source>
</evidence>
<organism evidence="3 4">
    <name type="scientific">Ketogulonicigenium robustum</name>
    <dbReference type="NCBI Taxonomy" id="92947"/>
    <lineage>
        <taxon>Bacteria</taxon>
        <taxon>Pseudomonadati</taxon>
        <taxon>Pseudomonadota</taxon>
        <taxon>Alphaproteobacteria</taxon>
        <taxon>Rhodobacterales</taxon>
        <taxon>Roseobacteraceae</taxon>
        <taxon>Ketogulonicigenium</taxon>
    </lineage>
</organism>
<dbReference type="STRING" id="92947.BVG79_01641"/>
<feature type="compositionally biased region" description="Basic and acidic residues" evidence="1">
    <location>
        <begin position="15"/>
        <end position="28"/>
    </location>
</feature>
<dbReference type="Gene3D" id="3.40.1570.10">
    <property type="entry name" value="HemS/ChuS/ChuX like domains"/>
    <property type="match status" value="2"/>
</dbReference>
<evidence type="ECO:0000256" key="1">
    <source>
        <dbReference type="SAM" id="MobiDB-lite"/>
    </source>
</evidence>
<dbReference type="OrthoDB" id="316630at2"/>
<sequence>MADSLAPIPSPAEIRQARADNPKARDRDLADSLGITEADLVAAYVGHGVTRINAHPDQLMPLIPALGEVMALTRNDACVHEKVGTYTDYHANPHAGSVLNPDIDLRTFPKYWVHGFVVEKTTDTGTRRSIQVFDQAGDAVHKIWMRENSDLAAFEALKDALRLPEQDSTLVLEPRPATEAAKVDASKADELRTEWAAMTDTHQFLRMVGRLGMNRLGAYRTVGAPHARLLDKTAFQTMLEGVVAQELGIMIFVGNRGMIQIHTGPIFKLMPMGPWQNIMDPGFNLHLRADKIAEVWAVDKPTSRGRAVSVEAFDEDGGLILQIFGLQKPGAEFRDRWNALVEALPSAQVEEVA</sequence>
<dbReference type="Proteomes" id="UP000242447">
    <property type="component" value="Chromosome"/>
</dbReference>
<evidence type="ECO:0000313" key="4">
    <source>
        <dbReference type="Proteomes" id="UP000242447"/>
    </source>
</evidence>
<dbReference type="Pfam" id="PF05171">
    <property type="entry name" value="HemS"/>
    <property type="match status" value="2"/>
</dbReference>
<feature type="domain" description="Haemin-degrading HemS/ChuX" evidence="2">
    <location>
        <begin position="212"/>
        <end position="344"/>
    </location>
</feature>
<dbReference type="SUPFAM" id="SSF144064">
    <property type="entry name" value="Heme iron utilization protein-like"/>
    <property type="match status" value="1"/>
</dbReference>
<accession>A0A1W6P0F0</accession>
<name>A0A1W6P0F0_9RHOB</name>
<dbReference type="CDD" id="cd16831">
    <property type="entry name" value="HemS-like_C"/>
    <property type="match status" value="1"/>
</dbReference>
<dbReference type="EMBL" id="CP019937">
    <property type="protein sequence ID" value="ARO14985.1"/>
    <property type="molecule type" value="Genomic_DNA"/>
</dbReference>
<dbReference type="KEGG" id="kro:BVG79_01641"/>
<dbReference type="AlphaFoldDB" id="A0A1W6P0F0"/>
<evidence type="ECO:0000259" key="2">
    <source>
        <dbReference type="Pfam" id="PF05171"/>
    </source>
</evidence>
<reference evidence="3 4" key="1">
    <citation type="submission" date="2017-02" db="EMBL/GenBank/DDBJ databases">
        <title>Ketogulonicigenium robustum SPU B003 Genome sequencing and assembly.</title>
        <authorList>
            <person name="Li Y."/>
            <person name="Liu L."/>
            <person name="Wang C."/>
            <person name="Zhang M."/>
            <person name="Zhang T."/>
            <person name="Zhang Y."/>
        </authorList>
    </citation>
    <scope>NUCLEOTIDE SEQUENCE [LARGE SCALE GENOMIC DNA]</scope>
    <source>
        <strain evidence="3 4">SPU_B003</strain>
    </source>
</reference>